<organism evidence="1">
    <name type="scientific">marine sediment metagenome</name>
    <dbReference type="NCBI Taxonomy" id="412755"/>
    <lineage>
        <taxon>unclassified sequences</taxon>
        <taxon>metagenomes</taxon>
        <taxon>ecological metagenomes</taxon>
    </lineage>
</organism>
<gene>
    <name evidence="1" type="ORF">LCGC14_2280120</name>
</gene>
<comment type="caution">
    <text evidence="1">The sequence shown here is derived from an EMBL/GenBank/DDBJ whole genome shotgun (WGS) entry which is preliminary data.</text>
</comment>
<sequence length="103" mass="11159">MKTHTLQVKRAMLVYQGGIANVFAVDSYNLADSNRNAKRLFQGSFDSAVQFAAGLATAGAGIKTAACNMAGDIANQLWTDDIEDQPFSARFVHLDINNRGYSD</sequence>
<dbReference type="EMBL" id="LAZR01031702">
    <property type="protein sequence ID" value="KKL52968.1"/>
    <property type="molecule type" value="Genomic_DNA"/>
</dbReference>
<proteinExistence type="predicted"/>
<evidence type="ECO:0000313" key="1">
    <source>
        <dbReference type="EMBL" id="KKL52968.1"/>
    </source>
</evidence>
<dbReference type="AlphaFoldDB" id="A0A0F9CUA0"/>
<name>A0A0F9CUA0_9ZZZZ</name>
<accession>A0A0F9CUA0</accession>
<reference evidence="1" key="1">
    <citation type="journal article" date="2015" name="Nature">
        <title>Complex archaea that bridge the gap between prokaryotes and eukaryotes.</title>
        <authorList>
            <person name="Spang A."/>
            <person name="Saw J.H."/>
            <person name="Jorgensen S.L."/>
            <person name="Zaremba-Niedzwiedzka K."/>
            <person name="Martijn J."/>
            <person name="Lind A.E."/>
            <person name="van Eijk R."/>
            <person name="Schleper C."/>
            <person name="Guy L."/>
            <person name="Ettema T.J."/>
        </authorList>
    </citation>
    <scope>NUCLEOTIDE SEQUENCE</scope>
</reference>
<protein>
    <submittedName>
        <fullName evidence="1">Uncharacterized protein</fullName>
    </submittedName>
</protein>